<reference evidence="1 2" key="1">
    <citation type="submission" date="2018-11" db="EMBL/GenBank/DDBJ databases">
        <authorList>
            <consortium name="Pathogen Informatics"/>
        </authorList>
    </citation>
    <scope>NUCLEOTIDE SEQUENCE [LARGE SCALE GENOMIC DNA]</scope>
    <source>
        <strain evidence="1 2">Zambia</strain>
    </source>
</reference>
<evidence type="ECO:0000313" key="2">
    <source>
        <dbReference type="Proteomes" id="UP000277204"/>
    </source>
</evidence>
<protein>
    <submittedName>
        <fullName evidence="1">Uncharacterized protein</fullName>
    </submittedName>
</protein>
<dbReference type="EMBL" id="UZAI01018226">
    <property type="protein sequence ID" value="VDP34736.1"/>
    <property type="molecule type" value="Genomic_DNA"/>
</dbReference>
<sequence length="66" mass="7370">MKTSKSWGKHGLQWTSRMQLDDLDFSDDLLSQSQQQMQEKTTSVASASAAISSLFTGSKFIVTVWI</sequence>
<evidence type="ECO:0000313" key="1">
    <source>
        <dbReference type="EMBL" id="VDP34736.1"/>
    </source>
</evidence>
<dbReference type="AlphaFoldDB" id="A0A183MW04"/>
<organism evidence="1 2">
    <name type="scientific">Schistosoma margrebowiei</name>
    <dbReference type="NCBI Taxonomy" id="48269"/>
    <lineage>
        <taxon>Eukaryota</taxon>
        <taxon>Metazoa</taxon>
        <taxon>Spiralia</taxon>
        <taxon>Lophotrochozoa</taxon>
        <taxon>Platyhelminthes</taxon>
        <taxon>Trematoda</taxon>
        <taxon>Digenea</taxon>
        <taxon>Strigeidida</taxon>
        <taxon>Schistosomatoidea</taxon>
        <taxon>Schistosomatidae</taxon>
        <taxon>Schistosoma</taxon>
    </lineage>
</organism>
<proteinExistence type="predicted"/>
<name>A0A183MW04_9TREM</name>
<dbReference type="Proteomes" id="UP000277204">
    <property type="component" value="Unassembled WGS sequence"/>
</dbReference>
<gene>
    <name evidence="1" type="ORF">SMRZ_LOCUS20229</name>
</gene>
<keyword evidence="2" id="KW-1185">Reference proteome</keyword>
<accession>A0A183MW04</accession>